<keyword evidence="1" id="KW-0175">Coiled coil</keyword>
<feature type="coiled-coil region" evidence="1">
    <location>
        <begin position="230"/>
        <end position="292"/>
    </location>
</feature>
<name>A0AAU9KA42_9CILI</name>
<dbReference type="Proteomes" id="UP001162131">
    <property type="component" value="Unassembled WGS sequence"/>
</dbReference>
<organism evidence="2 3">
    <name type="scientific">Blepharisma stoltei</name>
    <dbReference type="NCBI Taxonomy" id="1481888"/>
    <lineage>
        <taxon>Eukaryota</taxon>
        <taxon>Sar</taxon>
        <taxon>Alveolata</taxon>
        <taxon>Ciliophora</taxon>
        <taxon>Postciliodesmatophora</taxon>
        <taxon>Heterotrichea</taxon>
        <taxon>Heterotrichida</taxon>
        <taxon>Blepharismidae</taxon>
        <taxon>Blepharisma</taxon>
    </lineage>
</organism>
<dbReference type="AlphaFoldDB" id="A0AAU9KA42"/>
<reference evidence="2" key="1">
    <citation type="submission" date="2021-09" db="EMBL/GenBank/DDBJ databases">
        <authorList>
            <consortium name="AG Swart"/>
            <person name="Singh M."/>
            <person name="Singh A."/>
            <person name="Seah K."/>
            <person name="Emmerich C."/>
        </authorList>
    </citation>
    <scope>NUCLEOTIDE SEQUENCE</scope>
    <source>
        <strain evidence="2">ATCC30299</strain>
    </source>
</reference>
<sequence>MKKENRTYLIASSRLKASKSPIILNKDPYNLSFSSDLKSSTLTPKSPIVRTQSPSISHKRYRETSFVFFPQSTKAQSPDRKSFSFEKPESIEQKYEALKENYKILWEENQILKKEIGLISSNESTKSTLKLEGNKNEFDQLKASFANEIENLYEQLSSSHESIQILLAQLRQTIEEFEDLRKSMNYLRFNLDVNESTKDVKINLLEETLKKKIEESGTFLIEKRKLEGIIEDLNIKLKENSMKMMEKEERIELLEKGVNFETVSNTDLIQKLSKTKKQLKASEEKTKRLEEFIKSSMISKQS</sequence>
<evidence type="ECO:0000313" key="2">
    <source>
        <dbReference type="EMBL" id="CAG9334910.1"/>
    </source>
</evidence>
<proteinExistence type="predicted"/>
<keyword evidence="3" id="KW-1185">Reference proteome</keyword>
<evidence type="ECO:0000313" key="3">
    <source>
        <dbReference type="Proteomes" id="UP001162131"/>
    </source>
</evidence>
<comment type="caution">
    <text evidence="2">The sequence shown here is derived from an EMBL/GenBank/DDBJ whole genome shotgun (WGS) entry which is preliminary data.</text>
</comment>
<accession>A0AAU9KA42</accession>
<gene>
    <name evidence="2" type="ORF">BSTOLATCC_MIC62494</name>
</gene>
<protein>
    <submittedName>
        <fullName evidence="2">Uncharacterized protein</fullName>
    </submittedName>
</protein>
<evidence type="ECO:0000256" key="1">
    <source>
        <dbReference type="SAM" id="Coils"/>
    </source>
</evidence>
<dbReference type="EMBL" id="CAJZBQ010000060">
    <property type="protein sequence ID" value="CAG9334910.1"/>
    <property type="molecule type" value="Genomic_DNA"/>
</dbReference>